<dbReference type="Pfam" id="PF20431">
    <property type="entry name" value="E_motif"/>
    <property type="match status" value="1"/>
</dbReference>
<feature type="repeat" description="PPR" evidence="2">
    <location>
        <begin position="186"/>
        <end position="220"/>
    </location>
</feature>
<dbReference type="Pfam" id="PF01535">
    <property type="entry name" value="PPR"/>
    <property type="match status" value="8"/>
</dbReference>
<dbReference type="InterPro" id="IPR002885">
    <property type="entry name" value="PPR_rpt"/>
</dbReference>
<dbReference type="InterPro" id="IPR046848">
    <property type="entry name" value="E_motif"/>
</dbReference>
<feature type="repeat" description="PPR" evidence="2">
    <location>
        <begin position="62"/>
        <end position="96"/>
    </location>
</feature>
<feature type="repeat" description="PPR" evidence="2">
    <location>
        <begin position="248"/>
        <end position="278"/>
    </location>
</feature>
<dbReference type="GO" id="GO:0003723">
    <property type="term" value="F:RNA binding"/>
    <property type="evidence" value="ECO:0007669"/>
    <property type="project" value="InterPro"/>
</dbReference>
<gene>
    <name evidence="3" type="ORF">CCAM_LOCUS26043</name>
</gene>
<evidence type="ECO:0008006" key="5">
    <source>
        <dbReference type="Google" id="ProtNLM"/>
    </source>
</evidence>
<protein>
    <recommendedName>
        <fullName evidence="5">Pentatricopeptide repeat-containing protein</fullName>
    </recommendedName>
</protein>
<dbReference type="EMBL" id="OOIL02002698">
    <property type="protein sequence ID" value="VFQ84267.1"/>
    <property type="molecule type" value="Genomic_DNA"/>
</dbReference>
<dbReference type="AlphaFoldDB" id="A0A484M6M8"/>
<dbReference type="GO" id="GO:0009451">
    <property type="term" value="P:RNA modification"/>
    <property type="evidence" value="ECO:0007669"/>
    <property type="project" value="InterPro"/>
</dbReference>
<dbReference type="InterPro" id="IPR011990">
    <property type="entry name" value="TPR-like_helical_dom_sf"/>
</dbReference>
<accession>A0A484M6M8</accession>
<reference evidence="3 4" key="1">
    <citation type="submission" date="2018-04" db="EMBL/GenBank/DDBJ databases">
        <authorList>
            <person name="Vogel A."/>
        </authorList>
    </citation>
    <scope>NUCLEOTIDE SEQUENCE [LARGE SCALE GENOMIC DNA]</scope>
</reference>
<evidence type="ECO:0000313" key="4">
    <source>
        <dbReference type="Proteomes" id="UP000595140"/>
    </source>
</evidence>
<sequence length="766" mass="86315">MRHNLILTSLVQLQSAKVNVLNRNLSYSSSILFDSNSRITSCFREGDVLTARKLFDELPLRNVVTWNCMVSGYIRNGMVQEARKVFDSMPSRNVVSWTAMLSGYARNGRLGEARMLFDSVADKNVVCWNSMISGYVSNGRIEEGRSLFDTMPIRNTSSWTIMIDGYFRCGNPSEAERLFSIVPIKTISLYNAMLAGYAERGNVDDSLRLFEKMGTRDVASWTNMISCLLKAGKLVKARSFFDKMPEKDTVAWTAMIKGHLENNQIQEARELFTEMPYRDIVAWNSMINGYSQAGMLQEAIDLFSKMPQRDIVSWNLILSAYIKKGDPNTATRFFKEMPKKDVTSWNTMISGFQNEEALLYYIKMLRNGLRPNKGTFPSIISACGLLAIHGSGRAIHASVIKNGLETNIMILSSLISMYSKCGFIEDASFVFQTMEKRDVAAWNAMIVGQACHGSSTEALRLFDLMVQDGFEPNHITFTGLLGACVHSGMVHKGWEYFNLMKKRWNLVPKQEHCVYMVDLLGRSGLLEEAVEFVKQLPANVVPKYAQETILSSCRVYDDFKLGDFVAREFQKDSSSMSVLLSNTYAARGMWKSVSDARTVLRQRRLRKESGCSWIEVNGHLSQFVCIDKSHPQAGEIYKEIESLSVLIENFGSSNWLQGGGRGHGASPGNLAVVDAPPLSAPLEACVDVHDEPESPRRPDQQEGHVDEPWLGFSREESVHAEEDAAGGDQNAEQERDEWDPYVPLPLLHCYPTPYIFFFFEFPCQSN</sequence>
<keyword evidence="1" id="KW-0677">Repeat</keyword>
<dbReference type="Proteomes" id="UP000595140">
    <property type="component" value="Unassembled WGS sequence"/>
</dbReference>
<dbReference type="OrthoDB" id="185373at2759"/>
<feature type="repeat" description="PPR" evidence="2">
    <location>
        <begin position="279"/>
        <end position="313"/>
    </location>
</feature>
<dbReference type="FunFam" id="1.25.40.10:FF:000090">
    <property type="entry name" value="Pentatricopeptide repeat-containing protein, chloroplastic"/>
    <property type="match status" value="1"/>
</dbReference>
<evidence type="ECO:0000313" key="3">
    <source>
        <dbReference type="EMBL" id="VFQ84267.1"/>
    </source>
</evidence>
<organism evidence="3 4">
    <name type="scientific">Cuscuta campestris</name>
    <dbReference type="NCBI Taxonomy" id="132261"/>
    <lineage>
        <taxon>Eukaryota</taxon>
        <taxon>Viridiplantae</taxon>
        <taxon>Streptophyta</taxon>
        <taxon>Embryophyta</taxon>
        <taxon>Tracheophyta</taxon>
        <taxon>Spermatophyta</taxon>
        <taxon>Magnoliopsida</taxon>
        <taxon>eudicotyledons</taxon>
        <taxon>Gunneridae</taxon>
        <taxon>Pentapetalae</taxon>
        <taxon>asterids</taxon>
        <taxon>lamiids</taxon>
        <taxon>Solanales</taxon>
        <taxon>Convolvulaceae</taxon>
        <taxon>Cuscuteae</taxon>
        <taxon>Cuscuta</taxon>
        <taxon>Cuscuta subgen. Grammica</taxon>
        <taxon>Cuscuta sect. Cleistogrammica</taxon>
    </lineage>
</organism>
<evidence type="ECO:0000256" key="1">
    <source>
        <dbReference type="ARBA" id="ARBA00022737"/>
    </source>
</evidence>
<keyword evidence="4" id="KW-1185">Reference proteome</keyword>
<feature type="repeat" description="PPR" evidence="2">
    <location>
        <begin position="438"/>
        <end position="472"/>
    </location>
</feature>
<dbReference type="NCBIfam" id="TIGR00756">
    <property type="entry name" value="PPR"/>
    <property type="match status" value="11"/>
</dbReference>
<dbReference type="SUPFAM" id="SSF81901">
    <property type="entry name" value="HCP-like"/>
    <property type="match status" value="1"/>
</dbReference>
<dbReference type="PANTHER" id="PTHR47926">
    <property type="entry name" value="PENTATRICOPEPTIDE REPEAT-CONTAINING PROTEIN"/>
    <property type="match status" value="1"/>
</dbReference>
<dbReference type="GO" id="GO:0048731">
    <property type="term" value="P:system development"/>
    <property type="evidence" value="ECO:0007669"/>
    <property type="project" value="UniProtKB-ARBA"/>
</dbReference>
<dbReference type="Gene3D" id="1.25.40.10">
    <property type="entry name" value="Tetratricopeptide repeat domain"/>
    <property type="match status" value="6"/>
</dbReference>
<dbReference type="PROSITE" id="PS51375">
    <property type="entry name" value="PPR"/>
    <property type="match status" value="6"/>
</dbReference>
<dbReference type="Pfam" id="PF13041">
    <property type="entry name" value="PPR_2"/>
    <property type="match status" value="2"/>
</dbReference>
<name>A0A484M6M8_9ASTE</name>
<feature type="repeat" description="PPR" evidence="2">
    <location>
        <begin position="124"/>
        <end position="158"/>
    </location>
</feature>
<evidence type="ECO:0000256" key="2">
    <source>
        <dbReference type="PROSITE-ProRule" id="PRU00708"/>
    </source>
</evidence>
<dbReference type="InterPro" id="IPR046960">
    <property type="entry name" value="PPR_At4g14850-like_plant"/>
</dbReference>
<proteinExistence type="predicted"/>
<dbReference type="PANTHER" id="PTHR47926:SF452">
    <property type="entry name" value="PENTATRICOPEPTIDE REPEAT-CONTAINING PROTEIN"/>
    <property type="match status" value="1"/>
</dbReference>
<dbReference type="FunFam" id="1.25.40.10:FF:000125">
    <property type="entry name" value="Pentatricopeptide repeat-containing protein"/>
    <property type="match status" value="1"/>
</dbReference>